<gene>
    <name evidence="1" type="ORF">T4E_8196</name>
</gene>
<dbReference type="EMBL" id="JYDU01001275">
    <property type="protein sequence ID" value="KRX69862.1"/>
    <property type="molecule type" value="Genomic_DNA"/>
</dbReference>
<dbReference type="Proteomes" id="UP000054815">
    <property type="component" value="Unassembled WGS sequence"/>
</dbReference>
<dbReference type="AlphaFoldDB" id="A0A0V0W294"/>
<reference evidence="1 2" key="1">
    <citation type="submission" date="2015-01" db="EMBL/GenBank/DDBJ databases">
        <title>Evolution of Trichinella species and genotypes.</title>
        <authorList>
            <person name="Korhonen P.K."/>
            <person name="Edoardo P."/>
            <person name="Giuseppe L.R."/>
            <person name="Gasser R.B."/>
        </authorList>
    </citation>
    <scope>NUCLEOTIDE SEQUENCE [LARGE SCALE GENOMIC DNA]</scope>
    <source>
        <strain evidence="1">ISS141</strain>
    </source>
</reference>
<comment type="caution">
    <text evidence="1">The sequence shown here is derived from an EMBL/GenBank/DDBJ whole genome shotgun (WGS) entry which is preliminary data.</text>
</comment>
<name>A0A0V0W294_TRIPS</name>
<proteinExistence type="predicted"/>
<evidence type="ECO:0000313" key="2">
    <source>
        <dbReference type="Proteomes" id="UP000054815"/>
    </source>
</evidence>
<evidence type="ECO:0000313" key="1">
    <source>
        <dbReference type="EMBL" id="KRX69862.1"/>
    </source>
</evidence>
<protein>
    <submittedName>
        <fullName evidence="1">Uncharacterized protein</fullName>
    </submittedName>
</protein>
<organism evidence="1 2">
    <name type="scientific">Trichinella pseudospiralis</name>
    <name type="common">Parasitic roundworm</name>
    <dbReference type="NCBI Taxonomy" id="6337"/>
    <lineage>
        <taxon>Eukaryota</taxon>
        <taxon>Metazoa</taxon>
        <taxon>Ecdysozoa</taxon>
        <taxon>Nematoda</taxon>
        <taxon>Enoplea</taxon>
        <taxon>Dorylaimia</taxon>
        <taxon>Trichinellida</taxon>
        <taxon>Trichinellidae</taxon>
        <taxon>Trichinella</taxon>
    </lineage>
</organism>
<feature type="non-terminal residue" evidence="1">
    <location>
        <position position="48"/>
    </location>
</feature>
<sequence length="48" mass="5046">MPKALSCVCQILFCKAANKGYSSTKGKFRSDKLSTTAVVSQPTSSGDC</sequence>
<accession>A0A0V0W294</accession>